<dbReference type="STRING" id="984486.A0A1E3QHA0"/>
<dbReference type="EMBL" id="KV454443">
    <property type="protein sequence ID" value="ODQ77075.1"/>
    <property type="molecule type" value="Genomic_DNA"/>
</dbReference>
<keyword evidence="2" id="KW-1185">Reference proteome</keyword>
<organism evidence="1 2">
    <name type="scientific">Babjeviella inositovora NRRL Y-12698</name>
    <dbReference type="NCBI Taxonomy" id="984486"/>
    <lineage>
        <taxon>Eukaryota</taxon>
        <taxon>Fungi</taxon>
        <taxon>Dikarya</taxon>
        <taxon>Ascomycota</taxon>
        <taxon>Saccharomycotina</taxon>
        <taxon>Pichiomycetes</taxon>
        <taxon>Serinales incertae sedis</taxon>
        <taxon>Babjeviella</taxon>
    </lineage>
</organism>
<name>A0A1E3QHA0_9ASCO</name>
<proteinExistence type="predicted"/>
<dbReference type="Proteomes" id="UP000094336">
    <property type="component" value="Unassembled WGS sequence"/>
</dbReference>
<evidence type="ECO:0000313" key="2">
    <source>
        <dbReference type="Proteomes" id="UP000094336"/>
    </source>
</evidence>
<dbReference type="GeneID" id="30147964"/>
<dbReference type="OrthoDB" id="2210at2759"/>
<evidence type="ECO:0008006" key="3">
    <source>
        <dbReference type="Google" id="ProtNLM"/>
    </source>
</evidence>
<dbReference type="RefSeq" id="XP_018982403.1">
    <property type="nucleotide sequence ID" value="XM_019130111.1"/>
</dbReference>
<reference evidence="2" key="1">
    <citation type="submission" date="2016-05" db="EMBL/GenBank/DDBJ databases">
        <title>Comparative genomics of biotechnologically important yeasts.</title>
        <authorList>
            <consortium name="DOE Joint Genome Institute"/>
            <person name="Riley R."/>
            <person name="Haridas S."/>
            <person name="Wolfe K.H."/>
            <person name="Lopes M.R."/>
            <person name="Hittinger C.T."/>
            <person name="Goker M."/>
            <person name="Salamov A."/>
            <person name="Wisecaver J."/>
            <person name="Long T.M."/>
            <person name="Aerts A.L."/>
            <person name="Barry K."/>
            <person name="Choi C."/>
            <person name="Clum A."/>
            <person name="Coughlan A.Y."/>
            <person name="Deshpande S."/>
            <person name="Douglass A.P."/>
            <person name="Hanson S.J."/>
            <person name="Klenk H.-P."/>
            <person name="Labutti K."/>
            <person name="Lapidus A."/>
            <person name="Lindquist E."/>
            <person name="Lipzen A."/>
            <person name="Meier-Kolthoff J.P."/>
            <person name="Ohm R.A."/>
            <person name="Otillar R.P."/>
            <person name="Pangilinan J."/>
            <person name="Peng Y."/>
            <person name="Rokas A."/>
            <person name="Rosa C.A."/>
            <person name="Scheuner C."/>
            <person name="Sibirny A.A."/>
            <person name="Slot J.C."/>
            <person name="Stielow J.B."/>
            <person name="Sun H."/>
            <person name="Kurtzman C.P."/>
            <person name="Blackwell M."/>
            <person name="Grigoriev I.V."/>
            <person name="Jeffries T.W."/>
        </authorList>
    </citation>
    <scope>NUCLEOTIDE SEQUENCE [LARGE SCALE GENOMIC DNA]</scope>
    <source>
        <strain evidence="2">NRRL Y-12698</strain>
    </source>
</reference>
<dbReference type="GO" id="GO:0005763">
    <property type="term" value="C:mitochondrial small ribosomal subunit"/>
    <property type="evidence" value="ECO:0007669"/>
    <property type="project" value="EnsemblFungi"/>
</dbReference>
<dbReference type="PANTHER" id="PTHR28066">
    <property type="entry name" value="37S RIBOSOMAL PROTEIN MRP10, MITOCHONDRIAL"/>
    <property type="match status" value="1"/>
</dbReference>
<dbReference type="PANTHER" id="PTHR28066:SF1">
    <property type="entry name" value="SMALL RIBOSOMAL SUBUNIT PROTEIN MS37"/>
    <property type="match status" value="1"/>
</dbReference>
<dbReference type="GO" id="GO:0032543">
    <property type="term" value="P:mitochondrial translation"/>
    <property type="evidence" value="ECO:0007669"/>
    <property type="project" value="EnsemblFungi"/>
</dbReference>
<sequence>MPNKPVKLPNLPILKVKSTSFKQPVSPCIVMMSQLLNCWASNGDSAAVCKKLEKLYKSCVDAPQVMQKTDSTINYHARRLLPKINNHRKSK</sequence>
<gene>
    <name evidence="1" type="ORF">BABINDRAFT_163811</name>
</gene>
<accession>A0A1E3QHA0</accession>
<protein>
    <recommendedName>
        <fullName evidence="3">37S ribosomal protein mrp10, mitochondrial</fullName>
    </recommendedName>
</protein>
<dbReference type="InterPro" id="IPR017264">
    <property type="entry name" value="Ribosomal_mS37_fun"/>
</dbReference>
<dbReference type="AlphaFoldDB" id="A0A1E3QHA0"/>
<evidence type="ECO:0000313" key="1">
    <source>
        <dbReference type="EMBL" id="ODQ77075.1"/>
    </source>
</evidence>
<dbReference type="GO" id="GO:0003735">
    <property type="term" value="F:structural constituent of ribosome"/>
    <property type="evidence" value="ECO:0007669"/>
    <property type="project" value="EnsemblFungi"/>
</dbReference>